<protein>
    <submittedName>
        <fullName evidence="2">Uncharacterized protein</fullName>
    </submittedName>
</protein>
<evidence type="ECO:0000313" key="3">
    <source>
        <dbReference type="Proteomes" id="UP000095672"/>
    </source>
</evidence>
<evidence type="ECO:0000256" key="1">
    <source>
        <dbReference type="SAM" id="Phobius"/>
    </source>
</evidence>
<keyword evidence="1" id="KW-1133">Transmembrane helix</keyword>
<dbReference type="Proteomes" id="UP000095672">
    <property type="component" value="Chromosome"/>
</dbReference>
<evidence type="ECO:0000313" key="2">
    <source>
        <dbReference type="EMBL" id="AOS97577.1"/>
    </source>
</evidence>
<feature type="transmembrane region" description="Helical" evidence="1">
    <location>
        <begin position="39"/>
        <end position="63"/>
    </location>
</feature>
<dbReference type="KEGG" id="micc:AUP74_02161"/>
<gene>
    <name evidence="2" type="ORF">AUP74_02161</name>
</gene>
<dbReference type="AlphaFoldDB" id="A0A1C9W8T7"/>
<proteinExistence type="predicted"/>
<sequence length="69" mass="7439">MTLVVRLYCMRVSAVTFTTLRDGSVVQEENRQLLASFQAVSAVIMFGCTTAVVMTVGQGGYVWSGSGEQ</sequence>
<dbReference type="EMBL" id="CP014143">
    <property type="protein sequence ID" value="AOS97577.1"/>
    <property type="molecule type" value="Genomic_DNA"/>
</dbReference>
<accession>A0A1C9W8T7</accession>
<keyword evidence="3" id="KW-1185">Reference proteome</keyword>
<keyword evidence="1" id="KW-0812">Transmembrane</keyword>
<reference evidence="3" key="1">
    <citation type="submission" date="2016-01" db="EMBL/GenBank/DDBJ databases">
        <title>Complete genome sequence of Microbulbifer sp. CCB-MM1, a halophile isolated from Matang Mangrove Forest, Perak.</title>
        <authorList>
            <person name="Moh T.H."/>
            <person name="Dinesh B."/>
            <person name="Lau N.-S."/>
            <person name="Go F."/>
            <person name="Alexander Chong S.-C."/>
        </authorList>
    </citation>
    <scope>NUCLEOTIDE SEQUENCE [LARGE SCALE GENOMIC DNA]</scope>
    <source>
        <strain evidence="3">CCB-MM1</strain>
    </source>
</reference>
<keyword evidence="1" id="KW-0472">Membrane</keyword>
<name>A0A1C9W8T7_9GAMM</name>
<organism evidence="2 3">
    <name type="scientific">Microbulbifer aggregans</name>
    <dbReference type="NCBI Taxonomy" id="1769779"/>
    <lineage>
        <taxon>Bacteria</taxon>
        <taxon>Pseudomonadati</taxon>
        <taxon>Pseudomonadota</taxon>
        <taxon>Gammaproteobacteria</taxon>
        <taxon>Cellvibrionales</taxon>
        <taxon>Microbulbiferaceae</taxon>
        <taxon>Microbulbifer</taxon>
    </lineage>
</organism>
<dbReference type="STRING" id="1769779.AUP74_02161"/>